<evidence type="ECO:0000259" key="4">
    <source>
        <dbReference type="Pfam" id="PF05368"/>
    </source>
</evidence>
<dbReference type="SUPFAM" id="SSF51735">
    <property type="entry name" value="NAD(P)-binding Rossmann-fold domains"/>
    <property type="match status" value="1"/>
</dbReference>
<feature type="region of interest" description="Disordered" evidence="3">
    <location>
        <begin position="377"/>
        <end position="400"/>
    </location>
</feature>
<dbReference type="AlphaFoldDB" id="A0A9W9CID2"/>
<protein>
    <recommendedName>
        <fullName evidence="4">NmrA-like domain-containing protein</fullName>
    </recommendedName>
</protein>
<comment type="caution">
    <text evidence="5">The sequence shown here is derived from an EMBL/GenBank/DDBJ whole genome shotgun (WGS) entry which is preliminary data.</text>
</comment>
<feature type="domain" description="NmrA-like" evidence="4">
    <location>
        <begin position="7"/>
        <end position="284"/>
    </location>
</feature>
<evidence type="ECO:0000256" key="1">
    <source>
        <dbReference type="ARBA" id="ARBA00006328"/>
    </source>
</evidence>
<dbReference type="PANTHER" id="PTHR42748:SF7">
    <property type="entry name" value="NMRA LIKE REDOX SENSOR 1-RELATED"/>
    <property type="match status" value="1"/>
</dbReference>
<evidence type="ECO:0000313" key="6">
    <source>
        <dbReference type="Proteomes" id="UP001140560"/>
    </source>
</evidence>
<dbReference type="InterPro" id="IPR036291">
    <property type="entry name" value="NAD(P)-bd_dom_sf"/>
</dbReference>
<keyword evidence="2" id="KW-0521">NADP</keyword>
<dbReference type="InterPro" id="IPR008030">
    <property type="entry name" value="NmrA-like"/>
</dbReference>
<dbReference type="Pfam" id="PF05368">
    <property type="entry name" value="NmrA"/>
    <property type="match status" value="1"/>
</dbReference>
<sequence length="400" mass="44267">MADNVALVVIFGINSRQGSSIARRFAHKSHMRLRGITTDLSSTKSQGWKARGIELVQIEDFCDTGAIEEALQGAVGIFGFTDFYRYLDEHSTLSLASMYKKCPEEVAAQREILEGKAIIAAAADVQSLQLFVLSSLSPLSEETEVVRGLQQFRSKAEIAEYMYSSHEELGKKASLLKPALYMENWTMFLRKNPDGRFIFGTTLPADLVMPWTNVTNDMGTLFQLCTASVPPLNIAALSDIKSGAEICQLFTSVTGIPCDYVQYTAEELVKMLGSRGHIIVDMLNHLSQRLYYEEDGIQLSHHVIKGRPDAHKFHLTSFEEYMKASLPAYLVLKGDKRGSKEATSASDGGVETAVYDSGLRATSEDARMVSEQMAAKGFEVPKMRDSEGRVTSGNGWDRNE</sequence>
<accession>A0A9W9CID2</accession>
<proteinExistence type="inferred from homology"/>
<comment type="similarity">
    <text evidence="1">Belongs to the NmrA-type oxidoreductase family.</text>
</comment>
<dbReference type="EMBL" id="JAPEUY010000018">
    <property type="protein sequence ID" value="KAJ4364008.1"/>
    <property type="molecule type" value="Genomic_DNA"/>
</dbReference>
<evidence type="ECO:0000256" key="2">
    <source>
        <dbReference type="ARBA" id="ARBA00022857"/>
    </source>
</evidence>
<keyword evidence="6" id="KW-1185">Reference proteome</keyword>
<dbReference type="PANTHER" id="PTHR42748">
    <property type="entry name" value="NITROGEN METABOLITE REPRESSION PROTEIN NMRA FAMILY MEMBER"/>
    <property type="match status" value="1"/>
</dbReference>
<gene>
    <name evidence="5" type="ORF">N0V83_009463</name>
</gene>
<name>A0A9W9CID2_9PLEO</name>
<reference evidence="5" key="1">
    <citation type="submission" date="2022-10" db="EMBL/GenBank/DDBJ databases">
        <title>Tapping the CABI collections for fungal endophytes: first genome assemblies for Collariella, Neodidymelliopsis, Ascochyta clinopodiicola, Didymella pomorum, Didymosphaeria variabile, Neocosmospora piperis and Neocucurbitaria cava.</title>
        <authorList>
            <person name="Hill R."/>
        </authorList>
    </citation>
    <scope>NUCLEOTIDE SEQUENCE</scope>
    <source>
        <strain evidence="5">IMI 356814</strain>
    </source>
</reference>
<dbReference type="OrthoDB" id="3358371at2759"/>
<dbReference type="Gene3D" id="3.90.25.10">
    <property type="entry name" value="UDP-galactose 4-epimerase, domain 1"/>
    <property type="match status" value="1"/>
</dbReference>
<dbReference type="GO" id="GO:0005634">
    <property type="term" value="C:nucleus"/>
    <property type="evidence" value="ECO:0007669"/>
    <property type="project" value="TreeGrafter"/>
</dbReference>
<dbReference type="Gene3D" id="3.40.50.720">
    <property type="entry name" value="NAD(P)-binding Rossmann-like Domain"/>
    <property type="match status" value="1"/>
</dbReference>
<organism evidence="5 6">
    <name type="scientific">Neocucurbitaria cava</name>
    <dbReference type="NCBI Taxonomy" id="798079"/>
    <lineage>
        <taxon>Eukaryota</taxon>
        <taxon>Fungi</taxon>
        <taxon>Dikarya</taxon>
        <taxon>Ascomycota</taxon>
        <taxon>Pezizomycotina</taxon>
        <taxon>Dothideomycetes</taxon>
        <taxon>Pleosporomycetidae</taxon>
        <taxon>Pleosporales</taxon>
        <taxon>Pleosporineae</taxon>
        <taxon>Cucurbitariaceae</taxon>
        <taxon>Neocucurbitaria</taxon>
    </lineage>
</organism>
<feature type="compositionally biased region" description="Basic and acidic residues" evidence="3">
    <location>
        <begin position="379"/>
        <end position="388"/>
    </location>
</feature>
<dbReference type="Proteomes" id="UP001140560">
    <property type="component" value="Unassembled WGS sequence"/>
</dbReference>
<dbReference type="InterPro" id="IPR051164">
    <property type="entry name" value="NmrA-like_oxidored"/>
</dbReference>
<evidence type="ECO:0000313" key="5">
    <source>
        <dbReference type="EMBL" id="KAJ4364008.1"/>
    </source>
</evidence>
<evidence type="ECO:0000256" key="3">
    <source>
        <dbReference type="SAM" id="MobiDB-lite"/>
    </source>
</evidence>